<dbReference type="OrthoDB" id="6625231at2"/>
<name>A0A2P8VL05_9ENTR</name>
<comment type="caution">
    <text evidence="2">The sequence shown here is derived from an EMBL/GenBank/DDBJ whole genome shotgun (WGS) entry which is preliminary data.</text>
</comment>
<dbReference type="InterPro" id="IPR018490">
    <property type="entry name" value="cNMP-bd_dom_sf"/>
</dbReference>
<accession>A0A2P8VL05</accession>
<keyword evidence="3" id="KW-1185">Reference proteome</keyword>
<evidence type="ECO:0000313" key="3">
    <source>
        <dbReference type="Proteomes" id="UP000240212"/>
    </source>
</evidence>
<sequence length="219" mass="24758">MSALKPGPQDAGLMPEPNKPRQDIHLLIQHLSDASNKVLTQKRKSFNFIKGQENQCFLLLKGSVSLYRTSDGIILSSERAPYIFGLSSQNSVSQHLYLRTEEDSLIGMLPFSEAKRIIKTNNLWESYANLLIYNASRIYSHCVAISQLSSYEIIKRQLLQLHNEPIGIRQNITAANYILSRTFLSRSGVMRILSRLKADGHITAERGILLSINNLPDNY</sequence>
<dbReference type="InterPro" id="IPR041687">
    <property type="entry name" value="HTH_46"/>
</dbReference>
<dbReference type="EMBL" id="PYEP01000003">
    <property type="protein sequence ID" value="PSN08140.1"/>
    <property type="molecule type" value="Genomic_DNA"/>
</dbReference>
<dbReference type="AlphaFoldDB" id="A0A2P8VL05"/>
<dbReference type="SUPFAM" id="SSF51206">
    <property type="entry name" value="cAMP-binding domain-like"/>
    <property type="match status" value="1"/>
</dbReference>
<evidence type="ECO:0000313" key="2">
    <source>
        <dbReference type="EMBL" id="PSN08140.1"/>
    </source>
</evidence>
<dbReference type="Proteomes" id="UP000240212">
    <property type="component" value="Unassembled WGS sequence"/>
</dbReference>
<evidence type="ECO:0000259" key="1">
    <source>
        <dbReference type="Pfam" id="PF15977"/>
    </source>
</evidence>
<dbReference type="STRING" id="1388748.GCA_000463155_02600"/>
<dbReference type="RefSeq" id="WP_106876853.1">
    <property type="nucleotide sequence ID" value="NZ_JAXCWX010000007.1"/>
</dbReference>
<feature type="domain" description="IprA winged helix-turn-helix" evidence="1">
    <location>
        <begin position="150"/>
        <end position="217"/>
    </location>
</feature>
<proteinExistence type="predicted"/>
<organism evidence="2 3">
    <name type="scientific">Siccibacter turicensis</name>
    <dbReference type="NCBI Taxonomy" id="357233"/>
    <lineage>
        <taxon>Bacteria</taxon>
        <taxon>Pseudomonadati</taxon>
        <taxon>Pseudomonadota</taxon>
        <taxon>Gammaproteobacteria</taxon>
        <taxon>Enterobacterales</taxon>
        <taxon>Enterobacteriaceae</taxon>
        <taxon>Siccibacter</taxon>
    </lineage>
</organism>
<protein>
    <submittedName>
        <fullName evidence="2">Cyclic nucleotide-binding protein</fullName>
    </submittedName>
</protein>
<dbReference type="Gene3D" id="2.60.120.10">
    <property type="entry name" value="Jelly Rolls"/>
    <property type="match status" value="1"/>
</dbReference>
<dbReference type="InterPro" id="IPR014710">
    <property type="entry name" value="RmlC-like_jellyroll"/>
</dbReference>
<reference evidence="2 3" key="1">
    <citation type="submission" date="2018-03" db="EMBL/GenBank/DDBJ databases">
        <title>Draft genome sequence of the first documented clinical Siccibacter turicensis isolate in Austria.</title>
        <authorList>
            <person name="Lepuschitz S."/>
            <person name="Pekard-Amenitsch S."/>
            <person name="Haunold R."/>
            <person name="Schill S."/>
            <person name="Mach R."/>
            <person name="Allerberger F."/>
            <person name="Ruppitsch W."/>
            <person name="Forsythe S.J."/>
        </authorList>
    </citation>
    <scope>NUCLEOTIDE SEQUENCE [LARGE SCALE GENOMIC DNA]</scope>
    <source>
        <strain evidence="2 3">6100069499-17</strain>
    </source>
</reference>
<dbReference type="Pfam" id="PF15977">
    <property type="entry name" value="HTH_46"/>
    <property type="match status" value="1"/>
</dbReference>
<gene>
    <name evidence="2" type="ORF">C7G83_08130</name>
</gene>